<name>A0AAN9FD69_CLITE</name>
<evidence type="ECO:0000313" key="3">
    <source>
        <dbReference type="Proteomes" id="UP001359559"/>
    </source>
</evidence>
<gene>
    <name evidence="2" type="ORF">RJT34_28003</name>
</gene>
<organism evidence="2 3">
    <name type="scientific">Clitoria ternatea</name>
    <name type="common">Butterfly pea</name>
    <dbReference type="NCBI Taxonomy" id="43366"/>
    <lineage>
        <taxon>Eukaryota</taxon>
        <taxon>Viridiplantae</taxon>
        <taxon>Streptophyta</taxon>
        <taxon>Embryophyta</taxon>
        <taxon>Tracheophyta</taxon>
        <taxon>Spermatophyta</taxon>
        <taxon>Magnoliopsida</taxon>
        <taxon>eudicotyledons</taxon>
        <taxon>Gunneridae</taxon>
        <taxon>Pentapetalae</taxon>
        <taxon>rosids</taxon>
        <taxon>fabids</taxon>
        <taxon>Fabales</taxon>
        <taxon>Fabaceae</taxon>
        <taxon>Papilionoideae</taxon>
        <taxon>50 kb inversion clade</taxon>
        <taxon>NPAAA clade</taxon>
        <taxon>indigoferoid/millettioid clade</taxon>
        <taxon>Phaseoleae</taxon>
        <taxon>Clitoria</taxon>
    </lineage>
</organism>
<dbReference type="Proteomes" id="UP001359559">
    <property type="component" value="Unassembled WGS sequence"/>
</dbReference>
<keyword evidence="1" id="KW-1133">Transmembrane helix</keyword>
<accession>A0AAN9FD69</accession>
<feature type="transmembrane region" description="Helical" evidence="1">
    <location>
        <begin position="68"/>
        <end position="88"/>
    </location>
</feature>
<keyword evidence="1" id="KW-0472">Membrane</keyword>
<protein>
    <submittedName>
        <fullName evidence="2">Uncharacterized protein</fullName>
    </submittedName>
</protein>
<reference evidence="2 3" key="1">
    <citation type="submission" date="2024-01" db="EMBL/GenBank/DDBJ databases">
        <title>The genomes of 5 underutilized Papilionoideae crops provide insights into root nodulation and disease resistance.</title>
        <authorList>
            <person name="Yuan L."/>
        </authorList>
    </citation>
    <scope>NUCLEOTIDE SEQUENCE [LARGE SCALE GENOMIC DNA]</scope>
    <source>
        <strain evidence="2">LY-2023</strain>
        <tissue evidence="2">Leaf</tissue>
    </source>
</reference>
<keyword evidence="3" id="KW-1185">Reference proteome</keyword>
<evidence type="ECO:0000313" key="2">
    <source>
        <dbReference type="EMBL" id="KAK7271800.1"/>
    </source>
</evidence>
<evidence type="ECO:0000256" key="1">
    <source>
        <dbReference type="SAM" id="Phobius"/>
    </source>
</evidence>
<dbReference type="EMBL" id="JAYKXN010000007">
    <property type="protein sequence ID" value="KAK7271800.1"/>
    <property type="molecule type" value="Genomic_DNA"/>
</dbReference>
<sequence length="175" mass="19652">MIICHKLTLYTSKFGGVLVSYVLQECCLPNLGKEKEKRLLQSFWFCNCGSDELYLIGYTNLVVSNLCYVRVICSCGLLSLFLLMAIQISSNVLHVGRRSCSAAKDDLPINLVMMMPQHTNVTSCPASRLWLHNGLFLPCEIFDDIAISIIGTILSMVSNIQLLWNFHLCIALPKF</sequence>
<dbReference type="AlphaFoldDB" id="A0AAN9FD69"/>
<keyword evidence="1" id="KW-0812">Transmembrane</keyword>
<comment type="caution">
    <text evidence="2">The sequence shown here is derived from an EMBL/GenBank/DDBJ whole genome shotgun (WGS) entry which is preliminary data.</text>
</comment>
<proteinExistence type="predicted"/>